<evidence type="ECO:0000313" key="2">
    <source>
        <dbReference type="EMBL" id="JAG69894.1"/>
    </source>
</evidence>
<keyword evidence="1" id="KW-0812">Transmembrane</keyword>
<keyword evidence="1" id="KW-1133">Transmembrane helix</keyword>
<accession>A0A0C9QHU1</accession>
<evidence type="ECO:0000256" key="1">
    <source>
        <dbReference type="SAM" id="Phobius"/>
    </source>
</evidence>
<dbReference type="AlphaFoldDB" id="A0A0C9QHU1"/>
<sequence length="122" mass="13833">MLSVSRLSSRGIPRVPLTNLSLLPQRTFYGPLKKRPNDFLRILRETTEKWRSPSGLTTQSGAITFRFASAVNKKTNRRVGTWLFTCSGMVFVAVALGIAIYSCIYEFVKTVMREIVDKTWGK</sequence>
<gene>
    <name evidence="2" type="primary">LCK</name>
    <name evidence="2" type="ORF">g.51222</name>
</gene>
<reference evidence="2" key="1">
    <citation type="submission" date="2015-01" db="EMBL/GenBank/DDBJ databases">
        <title>Transcriptome Assembly of Fopius arisanus.</title>
        <authorList>
            <person name="Geib S."/>
        </authorList>
    </citation>
    <scope>NUCLEOTIDE SEQUENCE</scope>
</reference>
<organism evidence="2">
    <name type="scientific">Fopius arisanus</name>
    <dbReference type="NCBI Taxonomy" id="64838"/>
    <lineage>
        <taxon>Eukaryota</taxon>
        <taxon>Metazoa</taxon>
        <taxon>Ecdysozoa</taxon>
        <taxon>Arthropoda</taxon>
        <taxon>Hexapoda</taxon>
        <taxon>Insecta</taxon>
        <taxon>Pterygota</taxon>
        <taxon>Neoptera</taxon>
        <taxon>Endopterygota</taxon>
        <taxon>Hymenoptera</taxon>
        <taxon>Apocrita</taxon>
        <taxon>Ichneumonoidea</taxon>
        <taxon>Braconidae</taxon>
        <taxon>Opiinae</taxon>
        <taxon>Fopius</taxon>
    </lineage>
</organism>
<dbReference type="EMBL" id="GBYB01000127">
    <property type="protein sequence ID" value="JAG69894.1"/>
    <property type="molecule type" value="Transcribed_RNA"/>
</dbReference>
<keyword evidence="1" id="KW-0472">Membrane</keyword>
<name>A0A0C9QHU1_9HYME</name>
<proteinExistence type="predicted"/>
<protein>
    <submittedName>
        <fullName evidence="2">LCK protein</fullName>
    </submittedName>
</protein>
<feature type="transmembrane region" description="Helical" evidence="1">
    <location>
        <begin position="82"/>
        <end position="108"/>
    </location>
</feature>